<dbReference type="Proteomes" id="UP000825890">
    <property type="component" value="Unassembled WGS sequence"/>
</dbReference>
<protein>
    <submittedName>
        <fullName evidence="1">Uncharacterized protein</fullName>
    </submittedName>
</protein>
<gene>
    <name evidence="1" type="ORF">CKM354_000221500</name>
</gene>
<evidence type="ECO:0000313" key="1">
    <source>
        <dbReference type="EMBL" id="GIZ38814.1"/>
    </source>
</evidence>
<dbReference type="RefSeq" id="XP_044653301.1">
    <property type="nucleotide sequence ID" value="XM_044797366.1"/>
</dbReference>
<dbReference type="GeneID" id="68287790"/>
<keyword evidence="2" id="KW-1185">Reference proteome</keyword>
<comment type="caution">
    <text evidence="1">The sequence shown here is derived from an EMBL/GenBank/DDBJ whole genome shotgun (WGS) entry which is preliminary data.</text>
</comment>
<organism evidence="1 2">
    <name type="scientific">Cercospora kikuchii</name>
    <dbReference type="NCBI Taxonomy" id="84275"/>
    <lineage>
        <taxon>Eukaryota</taxon>
        <taxon>Fungi</taxon>
        <taxon>Dikarya</taxon>
        <taxon>Ascomycota</taxon>
        <taxon>Pezizomycotina</taxon>
        <taxon>Dothideomycetes</taxon>
        <taxon>Dothideomycetidae</taxon>
        <taxon>Mycosphaerellales</taxon>
        <taxon>Mycosphaerellaceae</taxon>
        <taxon>Cercospora</taxon>
    </lineage>
</organism>
<dbReference type="EMBL" id="BOLY01000001">
    <property type="protein sequence ID" value="GIZ38814.1"/>
    <property type="molecule type" value="Genomic_DNA"/>
</dbReference>
<accession>A0A9P3C771</accession>
<evidence type="ECO:0000313" key="2">
    <source>
        <dbReference type="Proteomes" id="UP000825890"/>
    </source>
</evidence>
<proteinExistence type="predicted"/>
<dbReference type="AlphaFoldDB" id="A0A9P3C771"/>
<name>A0A9P3C771_9PEZI</name>
<sequence>MSAHVNWGSDESKREPGLHFMSNDADQIERAMQEDQKDHWGFVIYRCTYNSDADWQVFEHSYRRAIRETMGFFKGLDIFDKLDVTIIEDRDTLDGASSATIRNHFKGWCKEISPEEADDPWSNNQRLKFCIRVDEASLETVVRAAQDAESPGGDGGYVDLIWKNWSPNQAAEQEGAARGKDVVEGMRAKDVGFMRVALSFVTGMYCHLRQEYAWDSEYRRPPYVADG</sequence>
<dbReference type="OrthoDB" id="3650369at2759"/>
<reference evidence="1 2" key="1">
    <citation type="submission" date="2021-01" db="EMBL/GenBank/DDBJ databases">
        <title>Cercospora kikuchii MAFF 305040 whole genome shotgun sequence.</title>
        <authorList>
            <person name="Kashiwa T."/>
            <person name="Suzuki T."/>
        </authorList>
    </citation>
    <scope>NUCLEOTIDE SEQUENCE [LARGE SCALE GENOMIC DNA]</scope>
    <source>
        <strain evidence="1 2">MAFF 305040</strain>
    </source>
</reference>